<sequence length="137" mass="15141">MGPERGGYQSALRLIGPLETEIAARPSRRKRQIFGRVRLYKSELLAATLSWPGEPEEELAGRGSTRGPGLAGSDYRRTRSDGPRCLYQFLGAINILHMRDGNRAGDQGVRRYHAGRCKGATLLPEADLQGDSQYNVK</sequence>
<dbReference type="EMBL" id="JANPWB010000005">
    <property type="protein sequence ID" value="KAJ1187351.1"/>
    <property type="molecule type" value="Genomic_DNA"/>
</dbReference>
<keyword evidence="3" id="KW-1185">Reference proteome</keyword>
<protein>
    <submittedName>
        <fullName evidence="2">Uncharacterized protein</fullName>
    </submittedName>
</protein>
<organism evidence="2 3">
    <name type="scientific">Pleurodeles waltl</name>
    <name type="common">Iberian ribbed newt</name>
    <dbReference type="NCBI Taxonomy" id="8319"/>
    <lineage>
        <taxon>Eukaryota</taxon>
        <taxon>Metazoa</taxon>
        <taxon>Chordata</taxon>
        <taxon>Craniata</taxon>
        <taxon>Vertebrata</taxon>
        <taxon>Euteleostomi</taxon>
        <taxon>Amphibia</taxon>
        <taxon>Batrachia</taxon>
        <taxon>Caudata</taxon>
        <taxon>Salamandroidea</taxon>
        <taxon>Salamandridae</taxon>
        <taxon>Pleurodelinae</taxon>
        <taxon>Pleurodeles</taxon>
    </lineage>
</organism>
<evidence type="ECO:0000313" key="3">
    <source>
        <dbReference type="Proteomes" id="UP001066276"/>
    </source>
</evidence>
<feature type="region of interest" description="Disordered" evidence="1">
    <location>
        <begin position="53"/>
        <end position="77"/>
    </location>
</feature>
<dbReference type="Proteomes" id="UP001066276">
    <property type="component" value="Chromosome 3_1"/>
</dbReference>
<gene>
    <name evidence="2" type="ORF">NDU88_004127</name>
</gene>
<evidence type="ECO:0000313" key="2">
    <source>
        <dbReference type="EMBL" id="KAJ1187351.1"/>
    </source>
</evidence>
<evidence type="ECO:0000256" key="1">
    <source>
        <dbReference type="SAM" id="MobiDB-lite"/>
    </source>
</evidence>
<proteinExistence type="predicted"/>
<dbReference type="AlphaFoldDB" id="A0AAV7UF84"/>
<name>A0AAV7UF84_PLEWA</name>
<reference evidence="2" key="1">
    <citation type="journal article" date="2022" name="bioRxiv">
        <title>Sequencing and chromosome-scale assembly of the giantPleurodeles waltlgenome.</title>
        <authorList>
            <person name="Brown T."/>
            <person name="Elewa A."/>
            <person name="Iarovenko S."/>
            <person name="Subramanian E."/>
            <person name="Araus A.J."/>
            <person name="Petzold A."/>
            <person name="Susuki M."/>
            <person name="Suzuki K.-i.T."/>
            <person name="Hayashi T."/>
            <person name="Toyoda A."/>
            <person name="Oliveira C."/>
            <person name="Osipova E."/>
            <person name="Leigh N.D."/>
            <person name="Simon A."/>
            <person name="Yun M.H."/>
        </authorList>
    </citation>
    <scope>NUCLEOTIDE SEQUENCE</scope>
    <source>
        <strain evidence="2">20211129_DDA</strain>
        <tissue evidence="2">Liver</tissue>
    </source>
</reference>
<accession>A0AAV7UF84</accession>
<comment type="caution">
    <text evidence="2">The sequence shown here is derived from an EMBL/GenBank/DDBJ whole genome shotgun (WGS) entry which is preliminary data.</text>
</comment>